<evidence type="ECO:0000256" key="3">
    <source>
        <dbReference type="SAM" id="MobiDB-lite"/>
    </source>
</evidence>
<comment type="subcellular location">
    <subcellularLocation>
        <location evidence="1">Mitochondrion</location>
    </subcellularLocation>
</comment>
<dbReference type="OrthoDB" id="20734at2759"/>
<accession>S8EDC2</accession>
<evidence type="ECO:0008006" key="6">
    <source>
        <dbReference type="Google" id="ProtNLM"/>
    </source>
</evidence>
<dbReference type="GO" id="GO:0005739">
    <property type="term" value="C:mitochondrion"/>
    <property type="evidence" value="ECO:0007669"/>
    <property type="project" value="UniProtKB-SubCell"/>
</dbReference>
<dbReference type="eggNOG" id="ENOG502S6ZS">
    <property type="taxonomic scope" value="Eukaryota"/>
</dbReference>
<feature type="compositionally biased region" description="Polar residues" evidence="3">
    <location>
        <begin position="210"/>
        <end position="219"/>
    </location>
</feature>
<protein>
    <recommendedName>
        <fullName evidence="6">Restriction endonuclease type IV Mrr domain-containing protein</fullName>
    </recommendedName>
</protein>
<dbReference type="InParanoid" id="S8EDC2"/>
<dbReference type="Proteomes" id="UP000015241">
    <property type="component" value="Unassembled WGS sequence"/>
</dbReference>
<evidence type="ECO:0000313" key="5">
    <source>
        <dbReference type="Proteomes" id="UP000015241"/>
    </source>
</evidence>
<dbReference type="HOGENOM" id="CLU_074378_1_0_1"/>
<dbReference type="InterPro" id="IPR018828">
    <property type="entry name" value="RRG7"/>
</dbReference>
<keyword evidence="5" id="KW-1185">Reference proteome</keyword>
<evidence type="ECO:0000313" key="4">
    <source>
        <dbReference type="EMBL" id="EPT01194.1"/>
    </source>
</evidence>
<feature type="region of interest" description="Disordered" evidence="3">
    <location>
        <begin position="210"/>
        <end position="233"/>
    </location>
</feature>
<gene>
    <name evidence="4" type="ORF">FOMPIDRAFT_1161816</name>
</gene>
<evidence type="ECO:0000256" key="2">
    <source>
        <dbReference type="ARBA" id="ARBA00023128"/>
    </source>
</evidence>
<organism evidence="4 5">
    <name type="scientific">Fomitopsis schrenkii</name>
    <name type="common">Brown rot fungus</name>
    <dbReference type="NCBI Taxonomy" id="2126942"/>
    <lineage>
        <taxon>Eukaryota</taxon>
        <taxon>Fungi</taxon>
        <taxon>Dikarya</taxon>
        <taxon>Basidiomycota</taxon>
        <taxon>Agaricomycotina</taxon>
        <taxon>Agaricomycetes</taxon>
        <taxon>Polyporales</taxon>
        <taxon>Fomitopsis</taxon>
    </lineage>
</organism>
<evidence type="ECO:0000256" key="1">
    <source>
        <dbReference type="ARBA" id="ARBA00004173"/>
    </source>
</evidence>
<keyword evidence="2" id="KW-0496">Mitochondrion</keyword>
<dbReference type="PANTHER" id="PTHR28133:SF1">
    <property type="entry name" value="REQUIRED FOR RESPIRATORY GROWTH PROTEIN 7, MITOCHONDRIAL"/>
    <property type="match status" value="1"/>
</dbReference>
<reference evidence="4 5" key="1">
    <citation type="journal article" date="2012" name="Science">
        <title>The Paleozoic origin of enzymatic lignin decomposition reconstructed from 31 fungal genomes.</title>
        <authorList>
            <person name="Floudas D."/>
            <person name="Binder M."/>
            <person name="Riley R."/>
            <person name="Barry K."/>
            <person name="Blanchette R.A."/>
            <person name="Henrissat B."/>
            <person name="Martinez A.T."/>
            <person name="Otillar R."/>
            <person name="Spatafora J.W."/>
            <person name="Yadav J.S."/>
            <person name="Aerts A."/>
            <person name="Benoit I."/>
            <person name="Boyd A."/>
            <person name="Carlson A."/>
            <person name="Copeland A."/>
            <person name="Coutinho P.M."/>
            <person name="de Vries R.P."/>
            <person name="Ferreira P."/>
            <person name="Findley K."/>
            <person name="Foster B."/>
            <person name="Gaskell J."/>
            <person name="Glotzer D."/>
            <person name="Gorecki P."/>
            <person name="Heitman J."/>
            <person name="Hesse C."/>
            <person name="Hori C."/>
            <person name="Igarashi K."/>
            <person name="Jurgens J.A."/>
            <person name="Kallen N."/>
            <person name="Kersten P."/>
            <person name="Kohler A."/>
            <person name="Kuees U."/>
            <person name="Kumar T.K.A."/>
            <person name="Kuo A."/>
            <person name="LaButti K."/>
            <person name="Larrondo L.F."/>
            <person name="Lindquist E."/>
            <person name="Ling A."/>
            <person name="Lombard V."/>
            <person name="Lucas S."/>
            <person name="Lundell T."/>
            <person name="Martin R."/>
            <person name="McLaughlin D.J."/>
            <person name="Morgenstern I."/>
            <person name="Morin E."/>
            <person name="Murat C."/>
            <person name="Nagy L.G."/>
            <person name="Nolan M."/>
            <person name="Ohm R.A."/>
            <person name="Patyshakuliyeva A."/>
            <person name="Rokas A."/>
            <person name="Ruiz-Duenas F.J."/>
            <person name="Sabat G."/>
            <person name="Salamov A."/>
            <person name="Samejima M."/>
            <person name="Schmutz J."/>
            <person name="Slot J.C."/>
            <person name="St John F."/>
            <person name="Stenlid J."/>
            <person name="Sun H."/>
            <person name="Sun S."/>
            <person name="Syed K."/>
            <person name="Tsang A."/>
            <person name="Wiebenga A."/>
            <person name="Young D."/>
            <person name="Pisabarro A."/>
            <person name="Eastwood D.C."/>
            <person name="Martin F."/>
            <person name="Cullen D."/>
            <person name="Grigoriev I.V."/>
            <person name="Hibbett D.S."/>
        </authorList>
    </citation>
    <scope>NUCLEOTIDE SEQUENCE</scope>
    <source>
        <strain evidence="5">FP-58527</strain>
    </source>
</reference>
<name>S8EDC2_FOMSC</name>
<proteinExistence type="predicted"/>
<dbReference type="Pfam" id="PF10356">
    <property type="entry name" value="RRG7"/>
    <property type="match status" value="1"/>
</dbReference>
<dbReference type="EMBL" id="KE504143">
    <property type="protein sequence ID" value="EPT01194.1"/>
    <property type="molecule type" value="Genomic_DNA"/>
</dbReference>
<dbReference type="AlphaFoldDB" id="S8EDC2"/>
<sequence>MRRCPARRGFVNWGVRSLSTTPSVGLLSATHKGTAFENRSLALLEEHLSMSLRRVGGKDDGGIDLLGWWWLPLTHRRECVASALGSLKEMSPSSVSNGRKRLRVIVQCKDEKRKSGPKYVRELEGVLYRYTADANFSQASSHAATLPHRTALESPDVRSNHESCLGNVDPVVGLLISSAPFTKASMLRANSSSMPLVLLHIPPVPNGHTTVQDDTQNHSAHSEGEVQIPEQSDDCGTLGSLVFNAALANGLLHNQLQPRWEHSLGNNQGGRPGLWFNDRRIRSWTPEHKRA</sequence>
<dbReference type="PANTHER" id="PTHR28133">
    <property type="entry name" value="REQUIRED FOR RESPIRATORY GROWTH PROTEIN 7, MITOCHONDRIAL"/>
    <property type="match status" value="1"/>
</dbReference>